<gene>
    <name evidence="1" type="ORF">DPEC_G00253170</name>
</gene>
<name>A0ACC2FTX0_DALPE</name>
<reference evidence="1" key="1">
    <citation type="submission" date="2021-05" db="EMBL/GenBank/DDBJ databases">
        <authorList>
            <person name="Pan Q."/>
            <person name="Jouanno E."/>
            <person name="Zahm M."/>
            <person name="Klopp C."/>
            <person name="Cabau C."/>
            <person name="Louis A."/>
            <person name="Berthelot C."/>
            <person name="Parey E."/>
            <person name="Roest Crollius H."/>
            <person name="Montfort J."/>
            <person name="Robinson-Rechavi M."/>
            <person name="Bouchez O."/>
            <person name="Lampietro C."/>
            <person name="Lopez Roques C."/>
            <person name="Donnadieu C."/>
            <person name="Postlethwait J."/>
            <person name="Bobe J."/>
            <person name="Dillon D."/>
            <person name="Chandos A."/>
            <person name="von Hippel F."/>
            <person name="Guiguen Y."/>
        </authorList>
    </citation>
    <scope>NUCLEOTIDE SEQUENCE</scope>
    <source>
        <strain evidence="1">YG-Jan2019</strain>
    </source>
</reference>
<dbReference type="EMBL" id="CM055749">
    <property type="protein sequence ID" value="KAJ7994795.1"/>
    <property type="molecule type" value="Genomic_DNA"/>
</dbReference>
<proteinExistence type="predicted"/>
<protein>
    <submittedName>
        <fullName evidence="1">Uncharacterized protein</fullName>
    </submittedName>
</protein>
<dbReference type="Proteomes" id="UP001157502">
    <property type="component" value="Chromosome 22"/>
</dbReference>
<keyword evidence="2" id="KW-1185">Reference proteome</keyword>
<evidence type="ECO:0000313" key="1">
    <source>
        <dbReference type="EMBL" id="KAJ7994795.1"/>
    </source>
</evidence>
<accession>A0ACC2FTX0</accession>
<evidence type="ECO:0000313" key="2">
    <source>
        <dbReference type="Proteomes" id="UP001157502"/>
    </source>
</evidence>
<sequence length="194" mass="22039">MLLIVTGPVDGHVPEFYNPSDSSSWRWRRTNAPHRVGRLQSLWSYLNYEDTYVMALEKSQKRAGELNDPIHICAKAPDSNTVLHNSTRRRFLQEEMVTYSGFETSITSLSDAPLAFPTLYKLSTRTAASEQRTSQAVISQSVEKNCQAVRSEHPSSIRLVWCKGRMSLAEQLFKDRRRGMDCRPVIFGSTISVP</sequence>
<organism evidence="1 2">
    <name type="scientific">Dallia pectoralis</name>
    <name type="common">Alaska blackfish</name>
    <dbReference type="NCBI Taxonomy" id="75939"/>
    <lineage>
        <taxon>Eukaryota</taxon>
        <taxon>Metazoa</taxon>
        <taxon>Chordata</taxon>
        <taxon>Craniata</taxon>
        <taxon>Vertebrata</taxon>
        <taxon>Euteleostomi</taxon>
        <taxon>Actinopterygii</taxon>
        <taxon>Neopterygii</taxon>
        <taxon>Teleostei</taxon>
        <taxon>Protacanthopterygii</taxon>
        <taxon>Esociformes</taxon>
        <taxon>Umbridae</taxon>
        <taxon>Dallia</taxon>
    </lineage>
</organism>
<comment type="caution">
    <text evidence="1">The sequence shown here is derived from an EMBL/GenBank/DDBJ whole genome shotgun (WGS) entry which is preliminary data.</text>
</comment>